<feature type="domain" description="Beta-lactamase-related" evidence="1">
    <location>
        <begin position="23"/>
        <end position="67"/>
    </location>
</feature>
<accession>A0A7W8BJ84</accession>
<dbReference type="Proteomes" id="UP000528608">
    <property type="component" value="Unassembled WGS sequence"/>
</dbReference>
<dbReference type="AlphaFoldDB" id="A0A7W8BJ84"/>
<dbReference type="InterPro" id="IPR001466">
    <property type="entry name" value="Beta-lactam-related"/>
</dbReference>
<sequence length="163" mass="17100">MSRRGRGFVYVTHLADARYYAPGGLVGTALRHKAEFDPGKGWKYSNTNYVLAGLIVQKVTGRSFAEEVAPSWGWAAGQMVSTGSGLNRFRTALPAGDLLPEARLDRMRTTVPAGYFGPGARYGPGLVSTPLSCGGVAWGHGGSIPGYETRGGAAIEGAPPMSP</sequence>
<dbReference type="PANTHER" id="PTHR46825:SF7">
    <property type="entry name" value="D-ALANYL-D-ALANINE CARBOXYPEPTIDASE"/>
    <property type="match status" value="1"/>
</dbReference>
<proteinExistence type="predicted"/>
<protein>
    <submittedName>
        <fullName evidence="2">CubicO group peptidase (Beta-lactamase class C family)</fullName>
    </submittedName>
</protein>
<dbReference type="SUPFAM" id="SSF56601">
    <property type="entry name" value="beta-lactamase/transpeptidase-like"/>
    <property type="match status" value="1"/>
</dbReference>
<dbReference type="Gene3D" id="3.40.710.10">
    <property type="entry name" value="DD-peptidase/beta-lactamase superfamily"/>
    <property type="match status" value="2"/>
</dbReference>
<dbReference type="RefSeq" id="WP_376697890.1">
    <property type="nucleotide sequence ID" value="NZ_JACHJF010000037.1"/>
</dbReference>
<dbReference type="EMBL" id="JACHJF010000037">
    <property type="protein sequence ID" value="MBB5122953.1"/>
    <property type="molecule type" value="Genomic_DNA"/>
</dbReference>
<dbReference type="InterPro" id="IPR050491">
    <property type="entry name" value="AmpC-like"/>
</dbReference>
<evidence type="ECO:0000259" key="1">
    <source>
        <dbReference type="Pfam" id="PF00144"/>
    </source>
</evidence>
<organism evidence="2 3">
    <name type="scientific">Streptomyces eurocidicus</name>
    <name type="common">Streptoverticillium eurocidicus</name>
    <dbReference type="NCBI Taxonomy" id="66423"/>
    <lineage>
        <taxon>Bacteria</taxon>
        <taxon>Bacillati</taxon>
        <taxon>Actinomycetota</taxon>
        <taxon>Actinomycetes</taxon>
        <taxon>Kitasatosporales</taxon>
        <taxon>Streptomycetaceae</taxon>
        <taxon>Streptomyces</taxon>
    </lineage>
</organism>
<evidence type="ECO:0000313" key="2">
    <source>
        <dbReference type="EMBL" id="MBB5122953.1"/>
    </source>
</evidence>
<comment type="caution">
    <text evidence="2">The sequence shown here is derived from an EMBL/GenBank/DDBJ whole genome shotgun (WGS) entry which is preliminary data.</text>
</comment>
<dbReference type="Pfam" id="PF00144">
    <property type="entry name" value="Beta-lactamase"/>
    <property type="match status" value="1"/>
</dbReference>
<gene>
    <name evidence="2" type="ORF">FHS36_006430</name>
</gene>
<evidence type="ECO:0000313" key="3">
    <source>
        <dbReference type="Proteomes" id="UP000528608"/>
    </source>
</evidence>
<dbReference type="PANTHER" id="PTHR46825">
    <property type="entry name" value="D-ALANYL-D-ALANINE-CARBOXYPEPTIDASE/ENDOPEPTIDASE AMPH"/>
    <property type="match status" value="1"/>
</dbReference>
<dbReference type="InterPro" id="IPR012338">
    <property type="entry name" value="Beta-lactam/transpept-like"/>
</dbReference>
<reference evidence="2 3" key="1">
    <citation type="submission" date="2020-08" db="EMBL/GenBank/DDBJ databases">
        <title>Genomic Encyclopedia of Type Strains, Phase III (KMG-III): the genomes of soil and plant-associated and newly described type strains.</title>
        <authorList>
            <person name="Whitman W."/>
        </authorList>
    </citation>
    <scope>NUCLEOTIDE SEQUENCE [LARGE SCALE GENOMIC DNA]</scope>
    <source>
        <strain evidence="2 3">CECT 3259</strain>
    </source>
</reference>
<name>A0A7W8BJ84_STREU</name>